<evidence type="ECO:0000256" key="1">
    <source>
        <dbReference type="ARBA" id="ARBA00022527"/>
    </source>
</evidence>
<evidence type="ECO:0000259" key="3">
    <source>
        <dbReference type="Pfam" id="PF13581"/>
    </source>
</evidence>
<feature type="region of interest" description="Disordered" evidence="2">
    <location>
        <begin position="73"/>
        <end position="103"/>
    </location>
</feature>
<accession>A0ABD5JCR1</accession>
<dbReference type="GO" id="GO:0004674">
    <property type="term" value="F:protein serine/threonine kinase activity"/>
    <property type="evidence" value="ECO:0007669"/>
    <property type="project" value="UniProtKB-KW"/>
</dbReference>
<dbReference type="CDD" id="cd16936">
    <property type="entry name" value="HATPase_RsbW-like"/>
    <property type="match status" value="1"/>
</dbReference>
<protein>
    <submittedName>
        <fullName evidence="4">ATP-binding protein</fullName>
    </submittedName>
</protein>
<keyword evidence="1" id="KW-0808">Transferase</keyword>
<organism evidence="4 5">
    <name type="scientific">Streptomyces antimycoticus</name>
    <dbReference type="NCBI Taxonomy" id="68175"/>
    <lineage>
        <taxon>Bacteria</taxon>
        <taxon>Bacillati</taxon>
        <taxon>Actinomycetota</taxon>
        <taxon>Actinomycetes</taxon>
        <taxon>Kitasatosporales</taxon>
        <taxon>Streptomycetaceae</taxon>
        <taxon>Streptomyces</taxon>
        <taxon>Streptomyces violaceusniger group</taxon>
    </lineage>
</organism>
<keyword evidence="4" id="KW-0067">ATP-binding</keyword>
<evidence type="ECO:0000256" key="2">
    <source>
        <dbReference type="SAM" id="MobiDB-lite"/>
    </source>
</evidence>
<reference evidence="4 5" key="1">
    <citation type="submission" date="2023-11" db="EMBL/GenBank/DDBJ databases">
        <title>30 novel species of actinomycetes from the DSMZ collection.</title>
        <authorList>
            <person name="Nouioui I."/>
        </authorList>
    </citation>
    <scope>NUCLEOTIDE SEQUENCE [LARGE SCALE GENOMIC DNA]</scope>
    <source>
        <strain evidence="4 5">DSM 41602</strain>
    </source>
</reference>
<keyword evidence="4" id="KW-0547">Nucleotide-binding</keyword>
<dbReference type="GO" id="GO:0005524">
    <property type="term" value="F:ATP binding"/>
    <property type="evidence" value="ECO:0007669"/>
    <property type="project" value="UniProtKB-KW"/>
</dbReference>
<dbReference type="Pfam" id="PF13581">
    <property type="entry name" value="HATPase_c_2"/>
    <property type="match status" value="1"/>
</dbReference>
<keyword evidence="1" id="KW-0723">Serine/threonine-protein kinase</keyword>
<comment type="caution">
    <text evidence="4">The sequence shown here is derived from an EMBL/GenBank/DDBJ whole genome shotgun (WGS) entry which is preliminary data.</text>
</comment>
<evidence type="ECO:0000313" key="5">
    <source>
        <dbReference type="Proteomes" id="UP001354649"/>
    </source>
</evidence>
<feature type="domain" description="Histidine kinase/HSP90-like ATPase" evidence="3">
    <location>
        <begin position="21"/>
        <end position="141"/>
    </location>
</feature>
<dbReference type="InterPro" id="IPR036890">
    <property type="entry name" value="HATPase_C_sf"/>
</dbReference>
<gene>
    <name evidence="4" type="ORF">V2K49_20725</name>
</gene>
<proteinExistence type="predicted"/>
<dbReference type="EMBL" id="JAZBJQ010000013">
    <property type="protein sequence ID" value="MEE4585561.1"/>
    <property type="molecule type" value="Genomic_DNA"/>
</dbReference>
<sequence length="166" mass="17897">MTGENPPSGTFEMFFTSSRRGARLARRIVVRRLEEWGIPRDSGASQSLALIAGELAANAVSHGHVPGRRFHLRLSVQPPPGPDGRRAPASARIEVSDARDERRPVLRDRDDEAECGRGLLLVDALASKWGVAERGVGKTVWCEYVIAPEGCGSQQVTGDTGVGDAR</sequence>
<dbReference type="PANTHER" id="PTHR35526:SF3">
    <property type="entry name" value="ANTI-SIGMA-F FACTOR RSBW"/>
    <property type="match status" value="1"/>
</dbReference>
<keyword evidence="1" id="KW-0418">Kinase</keyword>
<dbReference type="InterPro" id="IPR050267">
    <property type="entry name" value="Anti-sigma-factor_SerPK"/>
</dbReference>
<name>A0ABD5JCR1_9ACTN</name>
<feature type="compositionally biased region" description="Basic and acidic residues" evidence="2">
    <location>
        <begin position="94"/>
        <end position="103"/>
    </location>
</feature>
<dbReference type="PANTHER" id="PTHR35526">
    <property type="entry name" value="ANTI-SIGMA-F FACTOR RSBW-RELATED"/>
    <property type="match status" value="1"/>
</dbReference>
<dbReference type="Proteomes" id="UP001354649">
    <property type="component" value="Unassembled WGS sequence"/>
</dbReference>
<dbReference type="InterPro" id="IPR003594">
    <property type="entry name" value="HATPase_dom"/>
</dbReference>
<evidence type="ECO:0000313" key="4">
    <source>
        <dbReference type="EMBL" id="MEE4585561.1"/>
    </source>
</evidence>
<dbReference type="Gene3D" id="3.30.565.10">
    <property type="entry name" value="Histidine kinase-like ATPase, C-terminal domain"/>
    <property type="match status" value="1"/>
</dbReference>
<dbReference type="AlphaFoldDB" id="A0ABD5JCR1"/>